<evidence type="ECO:0000313" key="3">
    <source>
        <dbReference type="EMBL" id="MBW4546803.1"/>
    </source>
</evidence>
<keyword evidence="2" id="KW-1133">Transmembrane helix</keyword>
<evidence type="ECO:0000313" key="4">
    <source>
        <dbReference type="Proteomes" id="UP000753908"/>
    </source>
</evidence>
<organism evidence="3 4">
    <name type="scientific">Symplocastrum torsivum CPER-KK1</name>
    <dbReference type="NCBI Taxonomy" id="450513"/>
    <lineage>
        <taxon>Bacteria</taxon>
        <taxon>Bacillati</taxon>
        <taxon>Cyanobacteriota</taxon>
        <taxon>Cyanophyceae</taxon>
        <taxon>Oscillatoriophycideae</taxon>
        <taxon>Oscillatoriales</taxon>
        <taxon>Microcoleaceae</taxon>
        <taxon>Symplocastrum</taxon>
    </lineage>
</organism>
<keyword evidence="2" id="KW-0472">Membrane</keyword>
<keyword evidence="2" id="KW-0812">Transmembrane</keyword>
<name>A0A951PQ01_9CYAN</name>
<accession>A0A951PQ01</accession>
<sequence length="99" mass="10251">MKALFEKLTFTRKLTITTMNAETSRALTPVFLATIGGVIGVAVLVTPNLDDGRWSAGFGLAGTAIAGAAGLAQSTKNESTISAGENSRIVQTQDNPTQP</sequence>
<gene>
    <name evidence="3" type="ORF">KME25_20515</name>
</gene>
<evidence type="ECO:0000256" key="2">
    <source>
        <dbReference type="SAM" id="Phobius"/>
    </source>
</evidence>
<protein>
    <submittedName>
        <fullName evidence="3">Uncharacterized protein</fullName>
    </submittedName>
</protein>
<dbReference type="Proteomes" id="UP000753908">
    <property type="component" value="Unassembled WGS sequence"/>
</dbReference>
<reference evidence="3" key="1">
    <citation type="submission" date="2021-05" db="EMBL/GenBank/DDBJ databases">
        <authorList>
            <person name="Pietrasiak N."/>
            <person name="Ward R."/>
            <person name="Stajich J.E."/>
            <person name="Kurbessoian T."/>
        </authorList>
    </citation>
    <scope>NUCLEOTIDE SEQUENCE</scope>
    <source>
        <strain evidence="3">CPER-KK1</strain>
    </source>
</reference>
<feature type="transmembrane region" description="Helical" evidence="2">
    <location>
        <begin position="26"/>
        <end position="46"/>
    </location>
</feature>
<feature type="region of interest" description="Disordered" evidence="1">
    <location>
        <begin position="77"/>
        <end position="99"/>
    </location>
</feature>
<reference evidence="3" key="2">
    <citation type="journal article" date="2022" name="Microbiol. Resour. Announc.">
        <title>Metagenome Sequencing to Explore Phylogenomics of Terrestrial Cyanobacteria.</title>
        <authorList>
            <person name="Ward R.D."/>
            <person name="Stajich J.E."/>
            <person name="Johansen J.R."/>
            <person name="Huntemann M."/>
            <person name="Clum A."/>
            <person name="Foster B."/>
            <person name="Foster B."/>
            <person name="Roux S."/>
            <person name="Palaniappan K."/>
            <person name="Varghese N."/>
            <person name="Mukherjee S."/>
            <person name="Reddy T.B.K."/>
            <person name="Daum C."/>
            <person name="Copeland A."/>
            <person name="Chen I.A."/>
            <person name="Ivanova N.N."/>
            <person name="Kyrpides N.C."/>
            <person name="Shapiro N."/>
            <person name="Eloe-Fadrosh E.A."/>
            <person name="Pietrasiak N."/>
        </authorList>
    </citation>
    <scope>NUCLEOTIDE SEQUENCE</scope>
    <source>
        <strain evidence="3">CPER-KK1</strain>
    </source>
</reference>
<feature type="transmembrane region" description="Helical" evidence="2">
    <location>
        <begin position="52"/>
        <end position="72"/>
    </location>
</feature>
<dbReference type="AlphaFoldDB" id="A0A951PQ01"/>
<evidence type="ECO:0000256" key="1">
    <source>
        <dbReference type="SAM" id="MobiDB-lite"/>
    </source>
</evidence>
<dbReference type="EMBL" id="JAHHIF010000030">
    <property type="protein sequence ID" value="MBW4546803.1"/>
    <property type="molecule type" value="Genomic_DNA"/>
</dbReference>
<proteinExistence type="predicted"/>
<comment type="caution">
    <text evidence="3">The sequence shown here is derived from an EMBL/GenBank/DDBJ whole genome shotgun (WGS) entry which is preliminary data.</text>
</comment>